<sequence>MLTGNKYVLRTPPLEQHHSMVMRSESVSRSNTPPSTALTEAAHSARTIRLRHTAVTHVDMSH</sequence>
<dbReference type="KEGG" id="xfa:XF_0643"/>
<protein>
    <submittedName>
        <fullName evidence="2">Uncharacterized protein</fullName>
    </submittedName>
</protein>
<dbReference type="PIR" id="A82780">
    <property type="entry name" value="A82780"/>
</dbReference>
<evidence type="ECO:0000313" key="3">
    <source>
        <dbReference type="Proteomes" id="UP000000812"/>
    </source>
</evidence>
<organism evidence="2 3">
    <name type="scientific">Xylella fastidiosa (strain 9a5c)</name>
    <dbReference type="NCBI Taxonomy" id="160492"/>
    <lineage>
        <taxon>Bacteria</taxon>
        <taxon>Pseudomonadati</taxon>
        <taxon>Pseudomonadota</taxon>
        <taxon>Gammaproteobacteria</taxon>
        <taxon>Lysobacterales</taxon>
        <taxon>Lysobacteraceae</taxon>
        <taxon>Xylella</taxon>
    </lineage>
</organism>
<proteinExistence type="predicted"/>
<name>Q9PFL4_XYLFA</name>
<dbReference type="HOGENOM" id="CLU_2903379_0_0_6"/>
<evidence type="ECO:0000256" key="1">
    <source>
        <dbReference type="SAM" id="MobiDB-lite"/>
    </source>
</evidence>
<feature type="compositionally biased region" description="Low complexity" evidence="1">
    <location>
        <begin position="19"/>
        <end position="30"/>
    </location>
</feature>
<evidence type="ECO:0000313" key="2">
    <source>
        <dbReference type="EMBL" id="AAF83453.1"/>
    </source>
</evidence>
<accession>Q9PFL4</accession>
<dbReference type="Proteomes" id="UP000000812">
    <property type="component" value="Chromosome"/>
</dbReference>
<gene>
    <name evidence="2" type="ordered locus">XF_0643</name>
</gene>
<dbReference type="EMBL" id="AE003849">
    <property type="protein sequence ID" value="AAF83453.1"/>
    <property type="molecule type" value="Genomic_DNA"/>
</dbReference>
<dbReference type="AlphaFoldDB" id="Q9PFL4"/>
<reference evidence="2 3" key="1">
    <citation type="journal article" date="2000" name="Nature">
        <title>The genome sequence of the plant pathogen Xylella fastidiosa.</title>
        <authorList>
            <person name="Simpson A.J."/>
            <person name="Reinach F.C."/>
            <person name="Arruda P."/>
            <person name="Abreu F.A."/>
            <person name="Acencio M."/>
            <person name="Alvarenga R."/>
            <person name="Alves L.M."/>
            <person name="Araya J.E."/>
            <person name="Baia G.S."/>
            <person name="Baptista C.S."/>
            <person name="Barros M.H."/>
            <person name="Bonaccorsi E.D."/>
            <person name="Bordin S."/>
            <person name="Bove J.M."/>
            <person name="Briones M.R."/>
            <person name="Bueno M.R."/>
            <person name="Camargo A.A."/>
            <person name="Camargo L.E."/>
            <person name="Carraro D.M."/>
            <person name="Carrer H."/>
            <person name="Colauto N.B."/>
            <person name="Colombo C."/>
            <person name="Costa F.F."/>
            <person name="Costa M.C."/>
            <person name="Costa-Neto C.M."/>
            <person name="Coutinho L.L."/>
            <person name="Cristofani M."/>
            <person name="Dias-Neto E."/>
            <person name="Docena C."/>
            <person name="El-Dorry H."/>
            <person name="Facincani A.P."/>
            <person name="Ferreira A.J."/>
            <person name="Ferreira V.C."/>
            <person name="Ferro J.A."/>
            <person name="Fraga J.S."/>
            <person name="Franca S.C."/>
            <person name="Franco M.C."/>
            <person name="Frohme M."/>
            <person name="Furlan L.R."/>
            <person name="Garnier M."/>
            <person name="Goldman G.H."/>
            <person name="Goldman M.H."/>
            <person name="Gomes S.L."/>
            <person name="Gruber A."/>
            <person name="Ho P.L."/>
            <person name="Hoheisel J.D."/>
            <person name="Junqueira M.L."/>
            <person name="Kemper E.L."/>
            <person name="Kitajima J.P."/>
            <person name="Krieger J.E."/>
            <person name="Kuramae E.E."/>
            <person name="Laigret F."/>
            <person name="Lambais M.R."/>
            <person name="Leite L.C."/>
            <person name="Lemos E.G."/>
            <person name="Lemos M.V."/>
            <person name="Lopes S.A."/>
            <person name="Lopes C.R."/>
            <person name="Machado J.A."/>
            <person name="Machado M.A."/>
            <person name="Madeira A.M."/>
            <person name="Madeira H.M."/>
            <person name="Marino C.L."/>
            <person name="Marques M.V."/>
            <person name="Martins E.A."/>
            <person name="Martins E.M."/>
            <person name="Matsukuma A.Y."/>
            <person name="Menck C.F."/>
            <person name="Miracca E.C."/>
            <person name="Miyaki C.Y."/>
            <person name="Monteriro-Vitorello C.B."/>
            <person name="Moon D.H."/>
            <person name="Nagai M.A."/>
            <person name="Nascimento A.L."/>
            <person name="Netto L.E."/>
            <person name="Nhani A.Jr."/>
            <person name="Nobrega F.G."/>
            <person name="Nunes L.R."/>
            <person name="Oliveira M.A."/>
            <person name="de Oliveira M.C."/>
            <person name="de Oliveira R.C."/>
            <person name="Palmieri D.A."/>
            <person name="Paris A."/>
            <person name="Peixoto B.R."/>
            <person name="Pereira G.A."/>
            <person name="Pereira H.A.Jr."/>
            <person name="Pesquero J.B."/>
            <person name="Quaggio R.B."/>
            <person name="Roberto P.G."/>
            <person name="Rodrigues V."/>
            <person name="de M Rosa A.J."/>
            <person name="de Rosa V.E.Jr."/>
            <person name="de Sa R.G."/>
            <person name="Santelli R.V."/>
            <person name="Sawasaki H.E."/>
            <person name="da Silva A.C."/>
            <person name="da Silva A.M."/>
            <person name="da Silva F.R."/>
            <person name="da Silva W.A.Jr."/>
            <person name="da Silveira J.F."/>
            <person name="Silvestri M.L."/>
            <person name="Siqueira W.J."/>
            <person name="de Souza A.A."/>
            <person name="de Souza A.P."/>
            <person name="Terenzi M.F."/>
            <person name="Truffi D."/>
            <person name="Tsai S.M."/>
            <person name="Tsuhako M.H."/>
            <person name="Vallada H."/>
            <person name="Van Sluys M.A."/>
            <person name="Verjovski-Almeida S."/>
            <person name="Vettore A.L."/>
            <person name="Zago M.A."/>
            <person name="Zatz M."/>
            <person name="Meidanis J."/>
            <person name="Setubal J.C."/>
        </authorList>
    </citation>
    <scope>NUCLEOTIDE SEQUENCE [LARGE SCALE GENOMIC DNA]</scope>
    <source>
        <strain evidence="2 3">9a5c</strain>
    </source>
</reference>
<feature type="region of interest" description="Disordered" evidence="1">
    <location>
        <begin position="1"/>
        <end position="42"/>
    </location>
</feature>